<feature type="transmembrane region" description="Helical" evidence="6">
    <location>
        <begin position="219"/>
        <end position="243"/>
    </location>
</feature>
<dbReference type="SUPFAM" id="SSF103473">
    <property type="entry name" value="MFS general substrate transporter"/>
    <property type="match status" value="1"/>
</dbReference>
<dbReference type="Gene3D" id="1.20.1250.20">
    <property type="entry name" value="MFS general substrate transporter like domains"/>
    <property type="match status" value="1"/>
</dbReference>
<protein>
    <recommendedName>
        <fullName evidence="9">Major facilitator superfamily (MFS) profile domain-containing protein</fullName>
    </recommendedName>
</protein>
<reference evidence="7 8" key="1">
    <citation type="journal article" date="2012" name="BMC Genomics">
        <title>Comparative genomics of the white-rot fungi, Phanerochaete carnosa and P. chrysosporium, to elucidate the genetic basis of the distinct wood types they colonize.</title>
        <authorList>
            <person name="Suzuki H."/>
            <person name="MacDonald J."/>
            <person name="Syed K."/>
            <person name="Salamov A."/>
            <person name="Hori C."/>
            <person name="Aerts A."/>
            <person name="Henrissat B."/>
            <person name="Wiebenga A."/>
            <person name="vanKuyk P.A."/>
            <person name="Barry K."/>
            <person name="Lindquist E."/>
            <person name="LaButti K."/>
            <person name="Lapidus A."/>
            <person name="Lucas S."/>
            <person name="Coutinho P."/>
            <person name="Gong Y."/>
            <person name="Samejima M."/>
            <person name="Mahadevan R."/>
            <person name="Abou-Zaid M."/>
            <person name="de Vries R.P."/>
            <person name="Igarashi K."/>
            <person name="Yadav J.S."/>
            <person name="Grigoriev I.V."/>
            <person name="Master E.R."/>
        </authorList>
    </citation>
    <scope>NUCLEOTIDE SEQUENCE [LARGE SCALE GENOMIC DNA]</scope>
    <source>
        <strain evidence="7 8">HHB-10118-sp</strain>
    </source>
</reference>
<dbReference type="InterPro" id="IPR011701">
    <property type="entry name" value="MFS"/>
</dbReference>
<evidence type="ECO:0000313" key="8">
    <source>
        <dbReference type="Proteomes" id="UP000008370"/>
    </source>
</evidence>
<dbReference type="InterPro" id="IPR036259">
    <property type="entry name" value="MFS_trans_sf"/>
</dbReference>
<feature type="compositionally biased region" description="Basic and acidic residues" evidence="5">
    <location>
        <begin position="99"/>
        <end position="127"/>
    </location>
</feature>
<evidence type="ECO:0000313" key="7">
    <source>
        <dbReference type="EMBL" id="EKM49692.1"/>
    </source>
</evidence>
<sequence>MMGIYYCAPLIGTSLGPLLGGALTQGLGWRSTFYFLAIFTGLCVLAFLAFEDTFRRERSAVYSAAVRRRRREATRRALRELEREKRAREEVSHGTVIEKAPENDVVADNKKPLEGSGEHGEEQEKSAALRPSSGSVRSQEIVEAIPTPATPAPEKAKAELREVRLSLRDVNPIGPMILVFRRLNNVAILSASGLIFGFSYCIAYTCARTLGDKYGYDALHIGLVLLSYGAGCMLGSILGGRWSDRVYKKLKEQSGGNSQPEMRLLSTRIFMLFLPPAVVGYGWVCEEHVNVSAICVMLFLSGFFSISIYSSTLAYIVDANAGRSSSAVALNSCFRGSLGFVAAEIAVPLQNAIGDGGLYSLWAGWLCISELLVLLVWWRGGRWREHAEQREARKAEAG</sequence>
<feature type="transmembrane region" description="Helical" evidence="6">
    <location>
        <begin position="186"/>
        <end position="207"/>
    </location>
</feature>
<feature type="region of interest" description="Disordered" evidence="5">
    <location>
        <begin position="89"/>
        <end position="137"/>
    </location>
</feature>
<keyword evidence="4 6" id="KW-0472">Membrane</keyword>
<evidence type="ECO:0000256" key="3">
    <source>
        <dbReference type="ARBA" id="ARBA00022989"/>
    </source>
</evidence>
<dbReference type="OrthoDB" id="2585655at2759"/>
<name>K5WHJ0_PHACS</name>
<evidence type="ECO:0008006" key="9">
    <source>
        <dbReference type="Google" id="ProtNLM"/>
    </source>
</evidence>
<keyword evidence="8" id="KW-1185">Reference proteome</keyword>
<evidence type="ECO:0000256" key="6">
    <source>
        <dbReference type="SAM" id="Phobius"/>
    </source>
</evidence>
<dbReference type="GeneID" id="18919060"/>
<keyword evidence="2 6" id="KW-0812">Transmembrane</keyword>
<dbReference type="RefSeq" id="XP_007401749.1">
    <property type="nucleotide sequence ID" value="XM_007401687.1"/>
</dbReference>
<dbReference type="AlphaFoldDB" id="K5WHJ0"/>
<organism evidence="7 8">
    <name type="scientific">Phanerochaete carnosa (strain HHB-10118-sp)</name>
    <name type="common">White-rot fungus</name>
    <name type="synonym">Peniophora carnosa</name>
    <dbReference type="NCBI Taxonomy" id="650164"/>
    <lineage>
        <taxon>Eukaryota</taxon>
        <taxon>Fungi</taxon>
        <taxon>Dikarya</taxon>
        <taxon>Basidiomycota</taxon>
        <taxon>Agaricomycotina</taxon>
        <taxon>Agaricomycetes</taxon>
        <taxon>Polyporales</taxon>
        <taxon>Phanerochaetaceae</taxon>
        <taxon>Phanerochaete</taxon>
    </lineage>
</organism>
<dbReference type="Pfam" id="PF07690">
    <property type="entry name" value="MFS_1"/>
    <property type="match status" value="1"/>
</dbReference>
<dbReference type="PANTHER" id="PTHR23502">
    <property type="entry name" value="MAJOR FACILITATOR SUPERFAMILY"/>
    <property type="match status" value="1"/>
</dbReference>
<accession>K5WHJ0</accession>
<evidence type="ECO:0000256" key="1">
    <source>
        <dbReference type="ARBA" id="ARBA00004141"/>
    </source>
</evidence>
<gene>
    <name evidence="7" type="ORF">PHACADRAFT_265266</name>
</gene>
<dbReference type="KEGG" id="pco:PHACADRAFT_265266"/>
<feature type="transmembrane region" description="Helical" evidence="6">
    <location>
        <begin position="290"/>
        <end position="316"/>
    </location>
</feature>
<dbReference type="Proteomes" id="UP000008370">
    <property type="component" value="Unassembled WGS sequence"/>
</dbReference>
<evidence type="ECO:0000256" key="5">
    <source>
        <dbReference type="SAM" id="MobiDB-lite"/>
    </source>
</evidence>
<dbReference type="PANTHER" id="PTHR23502:SF5">
    <property type="entry name" value="QUINIDINE RESISTANCE PROTEIN 3"/>
    <property type="match status" value="1"/>
</dbReference>
<dbReference type="GO" id="GO:0022857">
    <property type="term" value="F:transmembrane transporter activity"/>
    <property type="evidence" value="ECO:0007669"/>
    <property type="project" value="InterPro"/>
</dbReference>
<keyword evidence="3 6" id="KW-1133">Transmembrane helix</keyword>
<feature type="transmembrane region" description="Helical" evidence="6">
    <location>
        <begin position="359"/>
        <end position="378"/>
    </location>
</feature>
<feature type="transmembrane region" description="Helical" evidence="6">
    <location>
        <begin position="34"/>
        <end position="50"/>
    </location>
</feature>
<dbReference type="EMBL" id="JH930480">
    <property type="protein sequence ID" value="EKM49692.1"/>
    <property type="molecule type" value="Genomic_DNA"/>
</dbReference>
<evidence type="ECO:0000256" key="4">
    <source>
        <dbReference type="ARBA" id="ARBA00023136"/>
    </source>
</evidence>
<dbReference type="GO" id="GO:0005886">
    <property type="term" value="C:plasma membrane"/>
    <property type="evidence" value="ECO:0007669"/>
    <property type="project" value="TreeGrafter"/>
</dbReference>
<dbReference type="InParanoid" id="K5WHJ0"/>
<dbReference type="HOGENOM" id="CLU_008455_8_5_1"/>
<comment type="subcellular location">
    <subcellularLocation>
        <location evidence="1">Membrane</location>
        <topology evidence="1">Multi-pass membrane protein</topology>
    </subcellularLocation>
</comment>
<feature type="transmembrane region" description="Helical" evidence="6">
    <location>
        <begin position="264"/>
        <end position="284"/>
    </location>
</feature>
<evidence type="ECO:0000256" key="2">
    <source>
        <dbReference type="ARBA" id="ARBA00022692"/>
    </source>
</evidence>
<proteinExistence type="predicted"/>
<feature type="transmembrane region" description="Helical" evidence="6">
    <location>
        <begin position="328"/>
        <end position="347"/>
    </location>
</feature>